<reference evidence="12" key="2">
    <citation type="submission" date="2023-07" db="EMBL/GenBank/DDBJ databases">
        <title>Substrates and metabolic shifts associated with increased methane emissions in unrestored hypersaline salterns.</title>
        <authorList>
            <person name="Bueno De Mesquita C.P."/>
            <person name="Tringe S.G."/>
        </authorList>
    </citation>
    <scope>NUCLEOTIDE SEQUENCE [LARGE SCALE GENOMIC DNA]</scope>
    <source>
        <strain evidence="12">I4</strain>
    </source>
</reference>
<organism evidence="10 11">
    <name type="scientific">Halomonas saccharevitans</name>
    <dbReference type="NCBI Taxonomy" id="416872"/>
    <lineage>
        <taxon>Bacteria</taxon>
        <taxon>Pseudomonadati</taxon>
        <taxon>Pseudomonadota</taxon>
        <taxon>Gammaproteobacteria</taxon>
        <taxon>Oceanospirillales</taxon>
        <taxon>Halomonadaceae</taxon>
        <taxon>Halomonas</taxon>
    </lineage>
</organism>
<keyword evidence="3 7" id="KW-0847">Vitamin C</keyword>
<dbReference type="InterPro" id="IPR005123">
    <property type="entry name" value="Oxoglu/Fe-dep_dioxygenase_dom"/>
</dbReference>
<dbReference type="InterPro" id="IPR006620">
    <property type="entry name" value="Pro_4_hyd_alph"/>
</dbReference>
<evidence type="ECO:0000313" key="11">
    <source>
        <dbReference type="Proteomes" id="UP000199594"/>
    </source>
</evidence>
<dbReference type="GO" id="GO:0005506">
    <property type="term" value="F:iron ion binding"/>
    <property type="evidence" value="ECO:0007669"/>
    <property type="project" value="UniProtKB-UniRule"/>
</dbReference>
<evidence type="ECO:0000256" key="7">
    <source>
        <dbReference type="HAMAP-Rule" id="MF_00657"/>
    </source>
</evidence>
<dbReference type="Gene3D" id="4.10.860.20">
    <property type="entry name" value="Rabenosyn, Rab binding domain"/>
    <property type="match status" value="1"/>
</dbReference>
<dbReference type="InterPro" id="IPR041097">
    <property type="entry name" value="PKHD_C"/>
</dbReference>
<evidence type="ECO:0000313" key="12">
    <source>
        <dbReference type="Proteomes" id="UP001255917"/>
    </source>
</evidence>
<dbReference type="Pfam" id="PF18331">
    <property type="entry name" value="PKHD_C"/>
    <property type="match status" value="1"/>
</dbReference>
<dbReference type="RefSeq" id="WP_089847308.1">
    <property type="nucleotide sequence ID" value="NZ_FPAQ01000005.1"/>
</dbReference>
<dbReference type="GO" id="GO:0006974">
    <property type="term" value="P:DNA damage response"/>
    <property type="evidence" value="ECO:0007669"/>
    <property type="project" value="TreeGrafter"/>
</dbReference>
<dbReference type="InterPro" id="IPR023550">
    <property type="entry name" value="PKHD_hydroxylase"/>
</dbReference>
<protein>
    <submittedName>
        <fullName evidence="9">Fe2+-dependent dioxygenase</fullName>
    </submittedName>
    <submittedName>
        <fullName evidence="10">PKHD-type hydroxylase</fullName>
    </submittedName>
</protein>
<keyword evidence="6 7" id="KW-0408">Iron</keyword>
<dbReference type="GO" id="GO:0031418">
    <property type="term" value="F:L-ascorbic acid binding"/>
    <property type="evidence" value="ECO:0007669"/>
    <property type="project" value="UniProtKB-KW"/>
</dbReference>
<accession>A0A1I6YC58</accession>
<feature type="binding site" evidence="7">
    <location>
        <position position="98"/>
    </location>
    <ligand>
        <name>Fe cation</name>
        <dbReference type="ChEBI" id="CHEBI:24875"/>
    </ligand>
</feature>
<dbReference type="EMBL" id="JAVXUR010000004">
    <property type="protein sequence ID" value="MDT8880142.1"/>
    <property type="molecule type" value="Genomic_DNA"/>
</dbReference>
<dbReference type="Proteomes" id="UP000199594">
    <property type="component" value="Unassembled WGS sequence"/>
</dbReference>
<dbReference type="Gene3D" id="2.60.120.620">
    <property type="entry name" value="q2cbj1_9rhob like domain"/>
    <property type="match status" value="1"/>
</dbReference>
<dbReference type="InterPro" id="IPR044862">
    <property type="entry name" value="Pro_4_hyd_alph_FE2OG_OXY"/>
</dbReference>
<feature type="binding site" evidence="7">
    <location>
        <position position="96"/>
    </location>
    <ligand>
        <name>Fe cation</name>
        <dbReference type="ChEBI" id="CHEBI:24875"/>
    </ligand>
</feature>
<evidence type="ECO:0000313" key="10">
    <source>
        <dbReference type="EMBL" id="SFT48116.1"/>
    </source>
</evidence>
<dbReference type="NCBIfam" id="NF003974">
    <property type="entry name" value="PRK05467.1-3"/>
    <property type="match status" value="1"/>
</dbReference>
<dbReference type="Proteomes" id="UP001255917">
    <property type="component" value="Unassembled WGS sequence"/>
</dbReference>
<comment type="cofactor">
    <cofactor evidence="1 7">
        <name>L-ascorbate</name>
        <dbReference type="ChEBI" id="CHEBI:38290"/>
    </cofactor>
</comment>
<dbReference type="PANTHER" id="PTHR41536:SF1">
    <property type="entry name" value="PKHD-TYPE HYDROXYLASE YBIX"/>
    <property type="match status" value="1"/>
</dbReference>
<dbReference type="EMBL" id="FPAQ01000005">
    <property type="protein sequence ID" value="SFT48116.1"/>
    <property type="molecule type" value="Genomic_DNA"/>
</dbReference>
<dbReference type="AlphaFoldDB" id="A0A1I6YC58"/>
<evidence type="ECO:0000256" key="5">
    <source>
        <dbReference type="ARBA" id="ARBA00023002"/>
    </source>
</evidence>
<dbReference type="NCBIfam" id="NF003975">
    <property type="entry name" value="PRK05467.1-4"/>
    <property type="match status" value="1"/>
</dbReference>
<feature type="domain" description="Fe2OG dioxygenase" evidence="8">
    <location>
        <begin position="77"/>
        <end position="176"/>
    </location>
</feature>
<evidence type="ECO:0000256" key="4">
    <source>
        <dbReference type="ARBA" id="ARBA00022964"/>
    </source>
</evidence>
<evidence type="ECO:0000313" key="9">
    <source>
        <dbReference type="EMBL" id="MDT8880142.1"/>
    </source>
</evidence>
<dbReference type="SMART" id="SM00702">
    <property type="entry name" value="P4Hc"/>
    <property type="match status" value="1"/>
</dbReference>
<keyword evidence="12" id="KW-1185">Reference proteome</keyword>
<proteinExistence type="inferred from homology"/>
<gene>
    <name evidence="9" type="ORF">RSO68_11700</name>
    <name evidence="10" type="ORF">SAMN04487956_1054</name>
</gene>
<dbReference type="Pfam" id="PF13640">
    <property type="entry name" value="2OG-FeII_Oxy_3"/>
    <property type="match status" value="1"/>
</dbReference>
<name>A0A1I6YC58_9GAMM</name>
<keyword evidence="5 7" id="KW-0560">Oxidoreductase</keyword>
<dbReference type="HAMAP" id="MF_00657">
    <property type="entry name" value="Hydroxyl_YbiX"/>
    <property type="match status" value="1"/>
</dbReference>
<comment type="cofactor">
    <cofactor evidence="7">
        <name>Fe(2+)</name>
        <dbReference type="ChEBI" id="CHEBI:29033"/>
    </cofactor>
    <text evidence="7">Binds 1 Fe(2+) ion per subunit.</text>
</comment>
<reference evidence="10 11" key="1">
    <citation type="submission" date="2016-10" db="EMBL/GenBank/DDBJ databases">
        <authorList>
            <person name="de Groot N.N."/>
        </authorList>
    </citation>
    <scope>NUCLEOTIDE SEQUENCE [LARGE SCALE GENOMIC DNA]</scope>
    <source>
        <strain evidence="10 11">CGMCC 1.6493</strain>
    </source>
</reference>
<dbReference type="OrthoDB" id="9812472at2"/>
<evidence type="ECO:0000256" key="2">
    <source>
        <dbReference type="ARBA" id="ARBA00022723"/>
    </source>
</evidence>
<keyword evidence="2 7" id="KW-0479">Metal-binding</keyword>
<evidence type="ECO:0000256" key="3">
    <source>
        <dbReference type="ARBA" id="ARBA00022896"/>
    </source>
</evidence>
<evidence type="ECO:0000256" key="6">
    <source>
        <dbReference type="ARBA" id="ARBA00023004"/>
    </source>
</evidence>
<feature type="binding site" evidence="7">
    <location>
        <position position="167"/>
    </location>
    <ligand>
        <name>2-oxoglutarate</name>
        <dbReference type="ChEBI" id="CHEBI:16810"/>
    </ligand>
</feature>
<evidence type="ECO:0000259" key="8">
    <source>
        <dbReference type="PROSITE" id="PS51471"/>
    </source>
</evidence>
<reference evidence="9" key="3">
    <citation type="submission" date="2024-05" db="EMBL/GenBank/DDBJ databases">
        <title>Substrates and metabolic shifts associated with increased methane emissions in unrestored hypersaline salterns.</title>
        <authorList>
            <person name="Bueno De Mesquita C.P."/>
            <person name="Tringe S.G."/>
        </authorList>
    </citation>
    <scope>NUCLEOTIDE SEQUENCE</scope>
    <source>
        <strain evidence="9">I4</strain>
    </source>
</reference>
<keyword evidence="4 7" id="KW-0223">Dioxygenase</keyword>
<evidence type="ECO:0000256" key="1">
    <source>
        <dbReference type="ARBA" id="ARBA00001961"/>
    </source>
</evidence>
<dbReference type="GO" id="GO:0016706">
    <property type="term" value="F:2-oxoglutarate-dependent dioxygenase activity"/>
    <property type="evidence" value="ECO:0007669"/>
    <property type="project" value="UniProtKB-UniRule"/>
</dbReference>
<sequence length="224" mass="25105">MILCIAQIIPEELLQRIQSTLANTPFQDGRETAGWHARTVKHNRQAEGSHPAVSALREEVTDHLQRHALFQMAVRPRRMKPLMFSRYEPGMSYGNHVDDAIMGSPAGAMRTDISFTLFLGDPDAYDGGELLIETTGGEQTFKLPAGSLVLYPSSTLHRVEPVTRGERLAAVGWAQSLVRDPQQREVLFDLDSTRRRLFEESGKTPTFDTLSKSLANLLRMWADT</sequence>
<dbReference type="PANTHER" id="PTHR41536">
    <property type="entry name" value="PKHD-TYPE HYDROXYLASE YBIX"/>
    <property type="match status" value="1"/>
</dbReference>
<dbReference type="PROSITE" id="PS51471">
    <property type="entry name" value="FE2OG_OXY"/>
    <property type="match status" value="1"/>
</dbReference>
<feature type="binding site" evidence="7">
    <location>
        <position position="157"/>
    </location>
    <ligand>
        <name>Fe cation</name>
        <dbReference type="ChEBI" id="CHEBI:24875"/>
    </ligand>
</feature>
<dbReference type="GO" id="GO:0006879">
    <property type="term" value="P:intracellular iron ion homeostasis"/>
    <property type="evidence" value="ECO:0007669"/>
    <property type="project" value="TreeGrafter"/>
</dbReference>